<dbReference type="Pfam" id="PF26549">
    <property type="entry name" value="Tricorn_N"/>
    <property type="match status" value="1"/>
</dbReference>
<evidence type="ECO:0000313" key="12">
    <source>
        <dbReference type="Proteomes" id="UP001501521"/>
    </source>
</evidence>
<sequence length="1078" mass="117136">MTRGYRRFPHLHQDQVVFVADDDLWLGPLAGGRAARITVGESTPRNPRFSPDGSKVAYTATTHGRWDAYVVELDGGTRRLTWLGTRRLAVSGWLDDGHVLLSSDHEGLHRVDTYLYSLSLEGDLKRLPWGAATSAAVHSSGRVAVASVNHRDPSGWKRYRGGMAAQIHIGDGKGQWTRILPEVEAGLHHPTWVGNRLAFTSDLGDAPGVQAQVWSVSKEGRDLRNHTSHTVADGYVRDATSDGQGVVYHSRGQLFHLASLKAEPQLIELTTGIGAPPPLPVHPTERLESLVPDHGGDGSLLEWRGAAYYLTHRGGPARALADTAGVRIREPRFLDHKAGKAVWVTDAEGEDSLELRLIEGGDRPKRIAAGRLGRVMTLEANRQGTRIAVGSHDGTVHLVDVARGSVKEIGRSTVGEPSGFAWSPDGRYVVWRNAIAQEGMLGQLVGYDLTEKHAFTLTRGQFNDFSPVFTDDGKYLAFLSSRTIDPTYDELTFDLSFTNTVRPWLVPLSASEPAPFGPSPDGWAISEADEDDKDDDKADDKGGDDAQGKIESQDKDSEPPAMVFDTAGVEDRMVPFPVPSGRYVHLQATKTGFVWQSLRSLGELGALRAGVEGEVKDVIEHFSLKTRKVSTVVEGCDGAGVSGDGERLVVRNGDEIWVQGAEQAPGDDDEARIAVDLGRLRREVYQRAEWRQMFEENARLMRDHFWRADFDGTDWDAAVARYRPLLDDIATHDDLLDVLWETVGELNTSHAYVSPPDDDGPSVGYLGATFTRNAKGEVVIDSILPGETSDPTARSPLRAAGVAAEPGDVIVAVDGRPTADAPHIGALLQGASDKVVELTLARGRQKRRVAVVPISSESPLRYHQWVASRVEYVRQRSGGRIGYVHVPDMVARGWAEFHRLIDAAMACDGVVVDVRFNGGGHTSELVIERLSRRAIGWVGARHHAGATTYPSQAARGPVVFVTNRFAGSDGDIVTAAAQNLALGPVVGERSWGGVIGIDGRFTLVDGTEVTQPRYWIAFDKHGFGLENHGADPDIEVEMGPADWESGADKQLDAAVDEALSRLNGRPAATAPAFPPPRF</sequence>
<dbReference type="Gene3D" id="2.120.10.60">
    <property type="entry name" value="Tricorn protease N-terminal domain"/>
    <property type="match status" value="1"/>
</dbReference>
<dbReference type="InterPro" id="IPR005151">
    <property type="entry name" value="Tail-specific_protease"/>
</dbReference>
<dbReference type="SUPFAM" id="SSF52096">
    <property type="entry name" value="ClpP/crotonase"/>
    <property type="match status" value="1"/>
</dbReference>
<dbReference type="CDD" id="cd07562">
    <property type="entry name" value="Peptidase_S41_TRI"/>
    <property type="match status" value="1"/>
</dbReference>
<comment type="similarity">
    <text evidence="2 7">Belongs to the peptidase S41B family.</text>
</comment>
<gene>
    <name evidence="11" type="ORF">GCM10025789_26750</name>
</gene>
<dbReference type="Gene3D" id="2.30.42.10">
    <property type="match status" value="1"/>
</dbReference>
<comment type="function">
    <text evidence="7">Degrades oligopeptides.</text>
</comment>
<reference evidence="12" key="1">
    <citation type="journal article" date="2019" name="Int. J. Syst. Evol. Microbiol.">
        <title>The Global Catalogue of Microorganisms (GCM) 10K type strain sequencing project: providing services to taxonomists for standard genome sequencing and annotation.</title>
        <authorList>
            <consortium name="The Broad Institute Genomics Platform"/>
            <consortium name="The Broad Institute Genome Sequencing Center for Infectious Disease"/>
            <person name="Wu L."/>
            <person name="Ma J."/>
        </authorList>
    </citation>
    <scope>NUCLEOTIDE SEQUENCE [LARGE SCALE GENOMIC DNA]</scope>
    <source>
        <strain evidence="12">JCM 19125</strain>
    </source>
</reference>
<evidence type="ECO:0000256" key="3">
    <source>
        <dbReference type="ARBA" id="ARBA00022490"/>
    </source>
</evidence>
<keyword evidence="4 7" id="KW-0645">Protease</keyword>
<feature type="compositionally biased region" description="Basic and acidic residues" evidence="8">
    <location>
        <begin position="535"/>
        <end position="558"/>
    </location>
</feature>
<evidence type="ECO:0000256" key="1">
    <source>
        <dbReference type="ARBA" id="ARBA00004496"/>
    </source>
</evidence>
<keyword evidence="3 7" id="KW-0963">Cytoplasm</keyword>
<dbReference type="Proteomes" id="UP001501521">
    <property type="component" value="Unassembled WGS sequence"/>
</dbReference>
<keyword evidence="12" id="KW-1185">Reference proteome</keyword>
<evidence type="ECO:0000256" key="8">
    <source>
        <dbReference type="SAM" id="MobiDB-lite"/>
    </source>
</evidence>
<dbReference type="InterPro" id="IPR015943">
    <property type="entry name" value="WD40/YVTN_repeat-like_dom_sf"/>
</dbReference>
<dbReference type="InterPro" id="IPR012393">
    <property type="entry name" value="Tricorn_protease"/>
</dbReference>
<dbReference type="Gene3D" id="2.130.10.10">
    <property type="entry name" value="YVTN repeat-like/Quinoprotein amine dehydrogenase"/>
    <property type="match status" value="1"/>
</dbReference>
<keyword evidence="6 7" id="KW-0720">Serine protease</keyword>
<dbReference type="SUPFAM" id="SSF50156">
    <property type="entry name" value="PDZ domain-like"/>
    <property type="match status" value="1"/>
</dbReference>
<feature type="region of interest" description="Disordered" evidence="8">
    <location>
        <begin position="510"/>
        <end position="561"/>
    </location>
</feature>
<organism evidence="11 12">
    <name type="scientific">Tessaracoccus lubricantis</name>
    <dbReference type="NCBI Taxonomy" id="545543"/>
    <lineage>
        <taxon>Bacteria</taxon>
        <taxon>Bacillati</taxon>
        <taxon>Actinomycetota</taxon>
        <taxon>Actinomycetes</taxon>
        <taxon>Propionibacteriales</taxon>
        <taxon>Propionibacteriaceae</taxon>
        <taxon>Tessaracoccus</taxon>
    </lineage>
</organism>
<dbReference type="SUPFAM" id="SSF82171">
    <property type="entry name" value="DPP6 N-terminal domain-like"/>
    <property type="match status" value="1"/>
</dbReference>
<dbReference type="EC" id="3.4.21.-" evidence="7"/>
<keyword evidence="5 7" id="KW-0378">Hydrolase</keyword>
<dbReference type="Gene3D" id="3.30.750.44">
    <property type="match status" value="1"/>
</dbReference>
<dbReference type="RefSeq" id="WP_345583708.1">
    <property type="nucleotide sequence ID" value="NZ_BAABLV010000039.1"/>
</dbReference>
<dbReference type="InterPro" id="IPR001478">
    <property type="entry name" value="PDZ"/>
</dbReference>
<comment type="subcellular location">
    <subcellularLocation>
        <location evidence="1 7">Cytoplasm</location>
    </subcellularLocation>
</comment>
<dbReference type="SMART" id="SM00228">
    <property type="entry name" value="PDZ"/>
    <property type="match status" value="1"/>
</dbReference>
<evidence type="ECO:0000256" key="7">
    <source>
        <dbReference type="PIRNR" id="PIRNR036421"/>
    </source>
</evidence>
<comment type="caution">
    <text evidence="11">The sequence shown here is derived from an EMBL/GenBank/DDBJ whole genome shotgun (WGS) entry which is preliminary data.</text>
</comment>
<dbReference type="Gene3D" id="3.90.226.10">
    <property type="entry name" value="2-enoyl-CoA Hydratase, Chain A, domain 1"/>
    <property type="match status" value="1"/>
</dbReference>
<dbReference type="PANTHER" id="PTHR43253">
    <property type="entry name" value="TRICORN PROTEASE HOMOLOG 2-RELATED"/>
    <property type="match status" value="1"/>
</dbReference>
<feature type="domain" description="Tail specific protease" evidence="10">
    <location>
        <begin position="833"/>
        <end position="1037"/>
    </location>
</feature>
<accession>A0ABP9FJZ4</accession>
<evidence type="ECO:0000256" key="4">
    <source>
        <dbReference type="ARBA" id="ARBA00022670"/>
    </source>
</evidence>
<evidence type="ECO:0000259" key="9">
    <source>
        <dbReference type="SMART" id="SM00228"/>
    </source>
</evidence>
<dbReference type="PIRSF" id="PIRSF036421">
    <property type="entry name" value="Tricorn_protease"/>
    <property type="match status" value="1"/>
</dbReference>
<dbReference type="Pfam" id="PF03572">
    <property type="entry name" value="Peptidase_S41"/>
    <property type="match status" value="1"/>
</dbReference>
<evidence type="ECO:0000256" key="5">
    <source>
        <dbReference type="ARBA" id="ARBA00022801"/>
    </source>
</evidence>
<protein>
    <recommendedName>
        <fullName evidence="7">Tricorn protease homolog</fullName>
        <ecNumber evidence="7">3.4.21.-</ecNumber>
    </recommendedName>
</protein>
<evidence type="ECO:0000256" key="6">
    <source>
        <dbReference type="ARBA" id="ARBA00022825"/>
    </source>
</evidence>
<name>A0ABP9FJZ4_9ACTN</name>
<dbReference type="SMART" id="SM00245">
    <property type="entry name" value="TSPc"/>
    <property type="match status" value="1"/>
</dbReference>
<dbReference type="InterPro" id="IPR028204">
    <property type="entry name" value="Tricorn_C1"/>
</dbReference>
<dbReference type="Pfam" id="PF14684">
    <property type="entry name" value="Tricorn_C1"/>
    <property type="match status" value="1"/>
</dbReference>
<evidence type="ECO:0000259" key="10">
    <source>
        <dbReference type="SMART" id="SM00245"/>
    </source>
</evidence>
<dbReference type="InterPro" id="IPR029414">
    <property type="entry name" value="Tricorn_PDZ"/>
</dbReference>
<proteinExistence type="inferred from homology"/>
<dbReference type="PANTHER" id="PTHR43253:SF1">
    <property type="entry name" value="TRICORN PROTEASE HOMOLOG 2-RELATED"/>
    <property type="match status" value="1"/>
</dbReference>
<dbReference type="InterPro" id="IPR036034">
    <property type="entry name" value="PDZ_sf"/>
</dbReference>
<dbReference type="InterPro" id="IPR029045">
    <property type="entry name" value="ClpP/crotonase-like_dom_sf"/>
</dbReference>
<dbReference type="EMBL" id="BAABLV010000039">
    <property type="protein sequence ID" value="GAA4906002.1"/>
    <property type="molecule type" value="Genomic_DNA"/>
</dbReference>
<dbReference type="SUPFAM" id="SSF69304">
    <property type="entry name" value="Tricorn protease N-terminal domain"/>
    <property type="match status" value="1"/>
</dbReference>
<feature type="domain" description="PDZ" evidence="9">
    <location>
        <begin position="764"/>
        <end position="844"/>
    </location>
</feature>
<evidence type="ECO:0000256" key="2">
    <source>
        <dbReference type="ARBA" id="ARBA00008524"/>
    </source>
</evidence>
<dbReference type="Pfam" id="PF26550">
    <property type="entry name" value="Tricorn_2nd"/>
    <property type="match status" value="1"/>
</dbReference>
<dbReference type="Pfam" id="PF14685">
    <property type="entry name" value="PDZ_Tricorn"/>
    <property type="match status" value="1"/>
</dbReference>
<evidence type="ECO:0000313" key="11">
    <source>
        <dbReference type="EMBL" id="GAA4906002.1"/>
    </source>
</evidence>